<organism evidence="2 3">
    <name type="scientific">Linnemannia exigua</name>
    <dbReference type="NCBI Taxonomy" id="604196"/>
    <lineage>
        <taxon>Eukaryota</taxon>
        <taxon>Fungi</taxon>
        <taxon>Fungi incertae sedis</taxon>
        <taxon>Mucoromycota</taxon>
        <taxon>Mortierellomycotina</taxon>
        <taxon>Mortierellomycetes</taxon>
        <taxon>Mortierellales</taxon>
        <taxon>Mortierellaceae</taxon>
        <taxon>Linnemannia</taxon>
    </lineage>
</organism>
<gene>
    <name evidence="2" type="ORF">BGZ95_000416</name>
</gene>
<dbReference type="EMBL" id="JAAAIL010001075">
    <property type="protein sequence ID" value="KAG0271724.1"/>
    <property type="molecule type" value="Genomic_DNA"/>
</dbReference>
<dbReference type="AlphaFoldDB" id="A0AAD4DAD3"/>
<evidence type="ECO:0000313" key="2">
    <source>
        <dbReference type="EMBL" id="KAG0271724.1"/>
    </source>
</evidence>
<accession>A0AAD4DAD3</accession>
<proteinExistence type="predicted"/>
<reference evidence="2" key="1">
    <citation type="journal article" date="2020" name="Fungal Divers.">
        <title>Resolving the Mortierellaceae phylogeny through synthesis of multi-gene phylogenetics and phylogenomics.</title>
        <authorList>
            <person name="Vandepol N."/>
            <person name="Liber J."/>
            <person name="Desiro A."/>
            <person name="Na H."/>
            <person name="Kennedy M."/>
            <person name="Barry K."/>
            <person name="Grigoriev I.V."/>
            <person name="Miller A.N."/>
            <person name="O'Donnell K."/>
            <person name="Stajich J.E."/>
            <person name="Bonito G."/>
        </authorList>
    </citation>
    <scope>NUCLEOTIDE SEQUENCE</scope>
    <source>
        <strain evidence="2">NRRL 28262</strain>
    </source>
</reference>
<comment type="caution">
    <text evidence="2">The sequence shown here is derived from an EMBL/GenBank/DDBJ whole genome shotgun (WGS) entry which is preliminary data.</text>
</comment>
<evidence type="ECO:0000256" key="1">
    <source>
        <dbReference type="SAM" id="SignalP"/>
    </source>
</evidence>
<sequence>MKITALFSVLLTATLAATAYTAPATSPSLLSLTSSIDKPSNHGQQTSSSEDSALFDSLVDYDHKAADSLVADYYNAVYGNKTNTSFHQSNLVKRAASSKDIIPFCVAITNNPTRTRIFRNQQSCDQNGWRTLFIFTAHTKEDVRHAPYRVCVVASTSGPDRSVIYSYVNGCYIKGWKTEMIFYMSGITSNDRTVSAVHESSVQWIGGNPDRMVMYPFYEGGKHGWGRPSLISYRSRWRLSTSREISILKSEMSSHGQVHKSISVSSPPNGAIQRCVQNLIQTYQENSVAADTHRNVQGIKNSWFVGESKKDGCRSLAASSIVRLGRITNKGITSVELVVNKKVYAAVSFRGNTPTSATYVRLALQESLRTGKPVPVSVDKKVPEQIVALVSGTVATFGGKSTYTVSIPNA</sequence>
<keyword evidence="3" id="KW-1185">Reference proteome</keyword>
<feature type="chain" id="PRO_5042083822" evidence="1">
    <location>
        <begin position="17"/>
        <end position="410"/>
    </location>
</feature>
<keyword evidence="1" id="KW-0732">Signal</keyword>
<protein>
    <submittedName>
        <fullName evidence="2">Uncharacterized protein</fullName>
    </submittedName>
</protein>
<dbReference type="Proteomes" id="UP001194580">
    <property type="component" value="Unassembled WGS sequence"/>
</dbReference>
<feature type="signal peptide" evidence="1">
    <location>
        <begin position="1"/>
        <end position="16"/>
    </location>
</feature>
<name>A0AAD4DAD3_9FUNG</name>
<evidence type="ECO:0000313" key="3">
    <source>
        <dbReference type="Proteomes" id="UP001194580"/>
    </source>
</evidence>